<protein>
    <submittedName>
        <fullName evidence="1">Uncharacterized protein</fullName>
    </submittedName>
</protein>
<name>A0A0H3ZLQ5_9VIBR</name>
<evidence type="ECO:0000313" key="1">
    <source>
        <dbReference type="EMBL" id="AKN37040.1"/>
    </source>
</evidence>
<sequence>MSKSELDVEQNTSTNRVRLHRQRRRLRGDVDTLLSTSLTEKKLLKRAAKRLKYGGVTEFVMDCCKQEAEKVGITLENIASETPRQ</sequence>
<reference evidence="1" key="1">
    <citation type="journal article" date="2015" name="MBio">
        <title>Eco-Evolutionary Dynamics of Episomes among Ecologically Cohesive Bacterial Populations.</title>
        <authorList>
            <person name="Xue H."/>
            <person name="Cordero O.X."/>
            <person name="Camas F.M."/>
            <person name="Trimble W."/>
            <person name="Meyer F."/>
            <person name="Guglielmini J."/>
            <person name="Rocha E.P."/>
            <person name="Polz M.F."/>
        </authorList>
    </citation>
    <scope>NUCLEOTIDE SEQUENCE</scope>
    <source>
        <strain evidence="1">FF_61</strain>
    </source>
</reference>
<organism evidence="1">
    <name type="scientific">Vibrio cyclitrophicus</name>
    <dbReference type="NCBI Taxonomy" id="47951"/>
    <lineage>
        <taxon>Bacteria</taxon>
        <taxon>Pseudomonadati</taxon>
        <taxon>Pseudomonadota</taxon>
        <taxon>Gammaproteobacteria</taxon>
        <taxon>Vibrionales</taxon>
        <taxon>Vibrionaceae</taxon>
        <taxon>Vibrio</taxon>
    </lineage>
</organism>
<dbReference type="EMBL" id="KP795522">
    <property type="protein sequence ID" value="AKN37040.1"/>
    <property type="molecule type" value="Genomic_DNA"/>
</dbReference>
<dbReference type="AlphaFoldDB" id="A0A0H3ZLQ5"/>
<proteinExistence type="predicted"/>
<accession>A0A0H3ZLQ5</accession>